<sequence length="415" mass="45607">MSSLLPSAAAGSSAEAQAAAFADDPRVYFNKSTNTWRLEQDDETELEYDSVKGAWVPVLDEDLLRRQQAAYSVAGVDEETPAAPVLKRENKKRKVEDYTGYGNGNGSGNGGASSSSAVAGPSPKRGKNDKPGERKSKNTAVYVTGLPTDTEPDELMERFSKCGVIEEDDSGDPKIKMYAREDGSFNGEALIVYFKEDSVILALNLLDEAELRLGQPSTVMKVAKADFSHKGSSSSHGGAQHQPRKTIDKKAATRRIGKMQKKYNRKLEEWGDDDGFGPQPDPSDRLAAPTQSRVVVLKHMFKLDDLEKDATLLLDLKEDVREECSNLGEVTNVTLYDNEPDGVITVKFKEPVSAAACVIKMNGRYFDGQRVIAELYTGRQRFKRSGGGDEIGEGGDEEEGRRLEQFSQWLMDEGE</sequence>
<feature type="region of interest" description="Disordered" evidence="7">
    <location>
        <begin position="226"/>
        <end position="253"/>
    </location>
</feature>
<gene>
    <name evidence="9" type="ORF">EST38_g4561</name>
</gene>
<dbReference type="SUPFAM" id="SSF54928">
    <property type="entry name" value="RNA-binding domain, RBD"/>
    <property type="match status" value="2"/>
</dbReference>
<protein>
    <recommendedName>
        <fullName evidence="8">RRM domain-containing protein</fullName>
    </recommendedName>
</protein>
<evidence type="ECO:0000256" key="5">
    <source>
        <dbReference type="ARBA" id="ARBA00023187"/>
    </source>
</evidence>
<dbReference type="GO" id="GO:0005684">
    <property type="term" value="C:U2-type spliceosomal complex"/>
    <property type="evidence" value="ECO:0007669"/>
    <property type="project" value="TreeGrafter"/>
</dbReference>
<evidence type="ECO:0000256" key="1">
    <source>
        <dbReference type="ARBA" id="ARBA00007747"/>
    </source>
</evidence>
<dbReference type="STRING" id="2316362.A0A4V1Q492"/>
<keyword evidence="5" id="KW-0508">mRNA splicing</keyword>
<dbReference type="CDD" id="cd12285">
    <property type="entry name" value="RRM3_RBM39_like"/>
    <property type="match status" value="1"/>
</dbReference>
<organism evidence="9 10">
    <name type="scientific">Candolleomyces aberdarensis</name>
    <dbReference type="NCBI Taxonomy" id="2316362"/>
    <lineage>
        <taxon>Eukaryota</taxon>
        <taxon>Fungi</taxon>
        <taxon>Dikarya</taxon>
        <taxon>Basidiomycota</taxon>
        <taxon>Agaricomycotina</taxon>
        <taxon>Agaricomycetes</taxon>
        <taxon>Agaricomycetidae</taxon>
        <taxon>Agaricales</taxon>
        <taxon>Agaricineae</taxon>
        <taxon>Psathyrellaceae</taxon>
        <taxon>Candolleomyces</taxon>
    </lineage>
</organism>
<dbReference type="EMBL" id="SDEE01000113">
    <property type="protein sequence ID" value="RXW21278.1"/>
    <property type="molecule type" value="Genomic_DNA"/>
</dbReference>
<comment type="similarity">
    <text evidence="1">Belongs to the HTATSF1 family.</text>
</comment>
<dbReference type="Pfam" id="PF00076">
    <property type="entry name" value="RRM_1"/>
    <property type="match status" value="2"/>
</dbReference>
<keyword evidence="4 6" id="KW-0694">RNA-binding</keyword>
<dbReference type="InterPro" id="IPR012677">
    <property type="entry name" value="Nucleotide-bd_a/b_plait_sf"/>
</dbReference>
<evidence type="ECO:0000313" key="10">
    <source>
        <dbReference type="Proteomes" id="UP000290288"/>
    </source>
</evidence>
<evidence type="ECO:0000256" key="3">
    <source>
        <dbReference type="ARBA" id="ARBA00022737"/>
    </source>
</evidence>
<evidence type="ECO:0000259" key="8">
    <source>
        <dbReference type="PROSITE" id="PS50102"/>
    </source>
</evidence>
<name>A0A4V1Q492_9AGAR</name>
<feature type="compositionally biased region" description="Basic and acidic residues" evidence="7">
    <location>
        <begin position="126"/>
        <end position="136"/>
    </location>
</feature>
<dbReference type="Gene3D" id="3.30.70.330">
    <property type="match status" value="2"/>
</dbReference>
<feature type="compositionally biased region" description="Gly residues" evidence="7">
    <location>
        <begin position="101"/>
        <end position="111"/>
    </location>
</feature>
<evidence type="ECO:0000256" key="2">
    <source>
        <dbReference type="ARBA" id="ARBA00022664"/>
    </source>
</evidence>
<dbReference type="PANTHER" id="PTHR15608">
    <property type="entry name" value="SPLICING FACTOR U2AF-ASSOCIATED PROTEIN 2"/>
    <property type="match status" value="1"/>
</dbReference>
<evidence type="ECO:0000256" key="6">
    <source>
        <dbReference type="PROSITE-ProRule" id="PRU00176"/>
    </source>
</evidence>
<keyword evidence="3" id="KW-0677">Repeat</keyword>
<keyword evidence="10" id="KW-1185">Reference proteome</keyword>
<dbReference type="GO" id="GO:0000398">
    <property type="term" value="P:mRNA splicing, via spliceosome"/>
    <property type="evidence" value="ECO:0007669"/>
    <property type="project" value="InterPro"/>
</dbReference>
<evidence type="ECO:0000313" key="9">
    <source>
        <dbReference type="EMBL" id="RXW21278.1"/>
    </source>
</evidence>
<dbReference type="InterPro" id="IPR035979">
    <property type="entry name" value="RBD_domain_sf"/>
</dbReference>
<feature type="compositionally biased region" description="Low complexity" evidence="7">
    <location>
        <begin position="112"/>
        <end position="122"/>
    </location>
</feature>
<keyword evidence="2" id="KW-0507">mRNA processing</keyword>
<dbReference type="PANTHER" id="PTHR15608:SF0">
    <property type="entry name" value="HIV TAT-SPECIFIC FACTOR 1"/>
    <property type="match status" value="1"/>
</dbReference>
<dbReference type="InterPro" id="IPR000504">
    <property type="entry name" value="RRM_dom"/>
</dbReference>
<feature type="domain" description="RRM" evidence="8">
    <location>
        <begin position="139"/>
        <end position="227"/>
    </location>
</feature>
<dbReference type="Proteomes" id="UP000290288">
    <property type="component" value="Unassembled WGS sequence"/>
</dbReference>
<dbReference type="FunFam" id="3.30.70.330:FF:000105">
    <property type="entry name" value="HIV Tat-specific factor 1 homolog"/>
    <property type="match status" value="1"/>
</dbReference>
<dbReference type="GO" id="GO:0003723">
    <property type="term" value="F:RNA binding"/>
    <property type="evidence" value="ECO:0007669"/>
    <property type="project" value="UniProtKB-UniRule"/>
</dbReference>
<comment type="caution">
    <text evidence="9">The sequence shown here is derived from an EMBL/GenBank/DDBJ whole genome shotgun (WGS) entry which is preliminary data.</text>
</comment>
<proteinExistence type="inferred from homology"/>
<dbReference type="OrthoDB" id="10258585at2759"/>
<reference evidence="9 10" key="1">
    <citation type="submission" date="2019-01" db="EMBL/GenBank/DDBJ databases">
        <title>Draft genome sequence of Psathyrella aberdarensis IHI B618.</title>
        <authorList>
            <person name="Buettner E."/>
            <person name="Kellner H."/>
        </authorList>
    </citation>
    <scope>NUCLEOTIDE SEQUENCE [LARGE SCALE GENOMIC DNA]</scope>
    <source>
        <strain evidence="9 10">IHI B618</strain>
    </source>
</reference>
<dbReference type="PROSITE" id="PS50102">
    <property type="entry name" value="RRM"/>
    <property type="match status" value="1"/>
</dbReference>
<dbReference type="CDD" id="cd12281">
    <property type="entry name" value="RRM1_TatSF1_like"/>
    <property type="match status" value="1"/>
</dbReference>
<evidence type="ECO:0000256" key="4">
    <source>
        <dbReference type="ARBA" id="ARBA00022884"/>
    </source>
</evidence>
<dbReference type="GO" id="GO:0005686">
    <property type="term" value="C:U2 snRNP"/>
    <property type="evidence" value="ECO:0007669"/>
    <property type="project" value="TreeGrafter"/>
</dbReference>
<accession>A0A4V1Q492</accession>
<feature type="region of interest" description="Disordered" evidence="7">
    <location>
        <begin position="383"/>
        <end position="403"/>
    </location>
</feature>
<dbReference type="SMART" id="SM00360">
    <property type="entry name" value="RRM"/>
    <property type="match status" value="2"/>
</dbReference>
<evidence type="ECO:0000256" key="7">
    <source>
        <dbReference type="SAM" id="MobiDB-lite"/>
    </source>
</evidence>
<dbReference type="AlphaFoldDB" id="A0A4V1Q492"/>
<feature type="region of interest" description="Disordered" evidence="7">
    <location>
        <begin position="267"/>
        <end position="286"/>
    </location>
</feature>
<feature type="region of interest" description="Disordered" evidence="7">
    <location>
        <begin position="72"/>
        <end position="152"/>
    </location>
</feature>
<dbReference type="InterPro" id="IPR034393">
    <property type="entry name" value="TatSF1-like"/>
</dbReference>
<dbReference type="InterPro" id="IPR034392">
    <property type="entry name" value="TatSF1-like_RRM1"/>
</dbReference>